<dbReference type="Pfam" id="PF07484">
    <property type="entry name" value="Collar"/>
    <property type="match status" value="1"/>
</dbReference>
<dbReference type="InterPro" id="IPR011083">
    <property type="entry name" value="Phage_tail_collar_dom"/>
</dbReference>
<dbReference type="Proteomes" id="UP000257039">
    <property type="component" value="Unassembled WGS sequence"/>
</dbReference>
<evidence type="ECO:0000313" key="3">
    <source>
        <dbReference type="Proteomes" id="UP000257039"/>
    </source>
</evidence>
<gene>
    <name evidence="2" type="ORF">B9G39_19995</name>
</gene>
<sequence length="171" mass="18291">MAEPFIGEIRIFAGNFAPVHWAFCDNNLIPVTENGALFSLLGSRYGGDGRSTFALPDMRGRLPVNQGTGPGLTPRSIGERMGVEEVTLTVPQMPAHTHQLQASNNTADSIEPQSRVLANGQPIYSATNANLVAMSASQVGNTGGSQPHNNVMPFLCVNFIIALQGIYPQRN</sequence>
<evidence type="ECO:0000259" key="1">
    <source>
        <dbReference type="Pfam" id="PF07484"/>
    </source>
</evidence>
<comment type="caution">
    <text evidence="2">The sequence shown here is derived from an EMBL/GenBank/DDBJ whole genome shotgun (WGS) entry which is preliminary data.</text>
</comment>
<dbReference type="RefSeq" id="WP_094788490.1">
    <property type="nucleotide sequence ID" value="NZ_NDXW01000001.1"/>
</dbReference>
<protein>
    <submittedName>
        <fullName evidence="2">Phage tail protein</fullName>
    </submittedName>
</protein>
<dbReference type="AlphaFoldDB" id="A0A4P9VPW5"/>
<dbReference type="InterPro" id="IPR037053">
    <property type="entry name" value="Phage_tail_collar_dom_sf"/>
</dbReference>
<keyword evidence="3" id="KW-1185">Reference proteome</keyword>
<reference evidence="2 3" key="1">
    <citation type="submission" date="2017-04" db="EMBL/GenBank/DDBJ databases">
        <title>Draft genome sequence of Zooshikella ganghwensis VG4 isolated from Red Sea sediments.</title>
        <authorList>
            <person name="Rehman Z."/>
            <person name="Alam I."/>
            <person name="Kamau A."/>
            <person name="Bajic V."/>
            <person name="Leiknes T."/>
        </authorList>
    </citation>
    <scope>NUCLEOTIDE SEQUENCE [LARGE SCALE GENOMIC DNA]</scope>
    <source>
        <strain evidence="2 3">VG4</strain>
    </source>
</reference>
<accession>A0A4P9VPW5</accession>
<dbReference type="Gene3D" id="3.90.1340.10">
    <property type="entry name" value="Phage tail collar domain"/>
    <property type="match status" value="1"/>
</dbReference>
<dbReference type="SUPFAM" id="SSF88874">
    <property type="entry name" value="Receptor-binding domain of short tail fibre protein gp12"/>
    <property type="match status" value="1"/>
</dbReference>
<organism evidence="2 3">
    <name type="scientific">Zooshikella ganghwensis</name>
    <dbReference type="NCBI Taxonomy" id="202772"/>
    <lineage>
        <taxon>Bacteria</taxon>
        <taxon>Pseudomonadati</taxon>
        <taxon>Pseudomonadota</taxon>
        <taxon>Gammaproteobacteria</taxon>
        <taxon>Oceanospirillales</taxon>
        <taxon>Zooshikellaceae</taxon>
        <taxon>Zooshikella</taxon>
    </lineage>
</organism>
<proteinExistence type="predicted"/>
<name>A0A4P9VPW5_9GAMM</name>
<dbReference type="EMBL" id="NDXW01000001">
    <property type="protein sequence ID" value="RDH45548.1"/>
    <property type="molecule type" value="Genomic_DNA"/>
</dbReference>
<feature type="domain" description="Phage tail collar" evidence="1">
    <location>
        <begin position="7"/>
        <end position="63"/>
    </location>
</feature>
<evidence type="ECO:0000313" key="2">
    <source>
        <dbReference type="EMBL" id="RDH45548.1"/>
    </source>
</evidence>